<dbReference type="EMBL" id="BNED01000005">
    <property type="protein sequence ID" value="GHI75314.1"/>
    <property type="molecule type" value="Genomic_DNA"/>
</dbReference>
<sequence length="111" mass="12050">MRRAASPDVIDVLGKIAARKRIGPEPEVELRLRLQAAPALGIFRLESSSWSLAESLDEVGVPLKGEGSDALLKIRIRHARVSPKSGRDVRYSWPVVAVADQLDGARQDVAA</sequence>
<comment type="caution">
    <text evidence="1">The sequence shown here is derived from an EMBL/GenBank/DDBJ whole genome shotgun (WGS) entry which is preliminary data.</text>
</comment>
<dbReference type="Proteomes" id="UP000608522">
    <property type="component" value="Unassembled WGS sequence"/>
</dbReference>
<accession>A0ABQ3T4J6</accession>
<evidence type="ECO:0000313" key="2">
    <source>
        <dbReference type="Proteomes" id="UP000608522"/>
    </source>
</evidence>
<name>A0ABQ3T4J6_9ACTN</name>
<proteinExistence type="predicted"/>
<keyword evidence="2" id="KW-1185">Reference proteome</keyword>
<dbReference type="RefSeq" id="WP_202197783.1">
    <property type="nucleotide sequence ID" value="NZ_BAAATO010000060.1"/>
</dbReference>
<gene>
    <name evidence="1" type="ORF">Sspor_08750</name>
</gene>
<reference evidence="2" key="1">
    <citation type="submission" date="2023-07" db="EMBL/GenBank/DDBJ databases">
        <title>Whole genome shotgun sequence of Streptomyces spororaveus NBRC 15456.</title>
        <authorList>
            <person name="Komaki H."/>
            <person name="Tamura T."/>
        </authorList>
    </citation>
    <scope>NUCLEOTIDE SEQUENCE [LARGE SCALE GENOMIC DNA]</scope>
    <source>
        <strain evidence="2">NBRC 15456</strain>
    </source>
</reference>
<protein>
    <submittedName>
        <fullName evidence="1">Uncharacterized protein</fullName>
    </submittedName>
</protein>
<evidence type="ECO:0000313" key="1">
    <source>
        <dbReference type="EMBL" id="GHI75314.1"/>
    </source>
</evidence>
<organism evidence="1 2">
    <name type="scientific">Streptomyces spororaveus</name>
    <dbReference type="NCBI Taxonomy" id="284039"/>
    <lineage>
        <taxon>Bacteria</taxon>
        <taxon>Bacillati</taxon>
        <taxon>Actinomycetota</taxon>
        <taxon>Actinomycetes</taxon>
        <taxon>Kitasatosporales</taxon>
        <taxon>Streptomycetaceae</taxon>
        <taxon>Streptomyces</taxon>
    </lineage>
</organism>